<reference evidence="2 3" key="1">
    <citation type="journal article" date="2014" name="Int. J. Syst. Evol. Microbiol.">
        <title>Listeria floridensis sp. nov., Listeria aquatica sp. nov., Listeria cornellensis sp. nov., Listeria riparia sp. nov. and Listeria grandensis sp. nov., from agricultural and natural environments.</title>
        <authorList>
            <person name="den Bakker H.C."/>
            <person name="Warchocki S."/>
            <person name="Wright E.M."/>
            <person name="Allred A.F."/>
            <person name="Ahlstrom C."/>
            <person name="Manuel C.S."/>
            <person name="Stasiewicz M.J."/>
            <person name="Burrell A."/>
            <person name="Roof S."/>
            <person name="Strawn L."/>
            <person name="Fortes E.D."/>
            <person name="Nightingale K.K."/>
            <person name="Kephart D."/>
            <person name="Wiedmann M."/>
        </authorList>
    </citation>
    <scope>NUCLEOTIDE SEQUENCE [LARGE SCALE GENOMIC DNA]</scope>
    <source>
        <strain evidence="3">FSL F6-969</strain>
    </source>
</reference>
<protein>
    <submittedName>
        <fullName evidence="2">Replication protein O</fullName>
    </submittedName>
</protein>
<name>W7CA95_9LIST</name>
<organism evidence="2 3">
    <name type="scientific">Listeria cornellensis FSL F6-0969</name>
    <dbReference type="NCBI Taxonomy" id="1265820"/>
    <lineage>
        <taxon>Bacteria</taxon>
        <taxon>Bacillati</taxon>
        <taxon>Bacillota</taxon>
        <taxon>Bacilli</taxon>
        <taxon>Bacillales</taxon>
        <taxon>Listeriaceae</taxon>
        <taxon>Listeria</taxon>
    </lineage>
</organism>
<feature type="compositionally biased region" description="Basic residues" evidence="1">
    <location>
        <begin position="32"/>
        <end position="41"/>
    </location>
</feature>
<comment type="caution">
    <text evidence="2">The sequence shown here is derived from an EMBL/GenBank/DDBJ whole genome shotgun (WGS) entry which is preliminary data.</text>
</comment>
<dbReference type="AlphaFoldDB" id="W7CA95"/>
<dbReference type="EMBL" id="AODE01000019">
    <property type="protein sequence ID" value="EUJ29638.1"/>
    <property type="molecule type" value="Genomic_DNA"/>
</dbReference>
<gene>
    <name evidence="2" type="ORF">PCORN_10847</name>
</gene>
<keyword evidence="3" id="KW-1185">Reference proteome</keyword>
<feature type="compositionally biased region" description="Basic and acidic residues" evidence="1">
    <location>
        <begin position="1"/>
        <end position="14"/>
    </location>
</feature>
<sequence length="156" mass="18688">MSDIEKGKQDDTQRASEGQAEGNQRATNKNVKNVKKKKTPPKMKFSEKHLQLAYYFFDRILENQPERRPPNFEKWANTIRLMIEVDKRNVEQIQWLMTWVQQHNFWMTNVLSPEKLRDKFDDLAIKAKKEREQKRNANNSKQEATRRLLLEEGEDI</sequence>
<evidence type="ECO:0000313" key="2">
    <source>
        <dbReference type="EMBL" id="EUJ29638.1"/>
    </source>
</evidence>
<feature type="region of interest" description="Disordered" evidence="1">
    <location>
        <begin position="1"/>
        <end position="41"/>
    </location>
</feature>
<accession>W7CA95</accession>
<dbReference type="STRING" id="1265820.PCORN_10847"/>
<proteinExistence type="predicted"/>
<feature type="region of interest" description="Disordered" evidence="1">
    <location>
        <begin position="130"/>
        <end position="156"/>
    </location>
</feature>
<dbReference type="Proteomes" id="UP000019254">
    <property type="component" value="Unassembled WGS sequence"/>
</dbReference>
<dbReference type="OrthoDB" id="1821976at2"/>
<evidence type="ECO:0000256" key="1">
    <source>
        <dbReference type="SAM" id="MobiDB-lite"/>
    </source>
</evidence>
<dbReference type="PATRIC" id="fig|1265820.5.peg.2127"/>
<evidence type="ECO:0000313" key="3">
    <source>
        <dbReference type="Proteomes" id="UP000019254"/>
    </source>
</evidence>